<gene>
    <name evidence="1" type="ORF">PXEA_LOCUS13512</name>
</gene>
<evidence type="ECO:0000313" key="1">
    <source>
        <dbReference type="EMBL" id="VEL20072.1"/>
    </source>
</evidence>
<comment type="caution">
    <text evidence="1">The sequence shown here is derived from an EMBL/GenBank/DDBJ whole genome shotgun (WGS) entry which is preliminary data.</text>
</comment>
<name>A0A448WTX9_9PLAT</name>
<evidence type="ECO:0000313" key="2">
    <source>
        <dbReference type="Proteomes" id="UP000784294"/>
    </source>
</evidence>
<organism evidence="1 2">
    <name type="scientific">Protopolystoma xenopodis</name>
    <dbReference type="NCBI Taxonomy" id="117903"/>
    <lineage>
        <taxon>Eukaryota</taxon>
        <taxon>Metazoa</taxon>
        <taxon>Spiralia</taxon>
        <taxon>Lophotrochozoa</taxon>
        <taxon>Platyhelminthes</taxon>
        <taxon>Monogenea</taxon>
        <taxon>Polyopisthocotylea</taxon>
        <taxon>Polystomatidea</taxon>
        <taxon>Polystomatidae</taxon>
        <taxon>Protopolystoma</taxon>
    </lineage>
</organism>
<keyword evidence="2" id="KW-1185">Reference proteome</keyword>
<accession>A0A448WTX9</accession>
<protein>
    <submittedName>
        <fullName evidence="1">Uncharacterized protein</fullName>
    </submittedName>
</protein>
<sequence length="89" mass="9483">MVCFAVCLHHGQTDPCSFGKVSQKWQYTQFPMGELAAACLSTCRSDAKFMCTGSLAEVLMGALKSTSSTILAQGPGSQPKCTRRIFASA</sequence>
<dbReference type="AlphaFoldDB" id="A0A448WTX9"/>
<reference evidence="1" key="1">
    <citation type="submission" date="2018-11" db="EMBL/GenBank/DDBJ databases">
        <authorList>
            <consortium name="Pathogen Informatics"/>
        </authorList>
    </citation>
    <scope>NUCLEOTIDE SEQUENCE</scope>
</reference>
<dbReference type="Proteomes" id="UP000784294">
    <property type="component" value="Unassembled WGS sequence"/>
</dbReference>
<proteinExistence type="predicted"/>
<dbReference type="EMBL" id="CAAALY010044594">
    <property type="protein sequence ID" value="VEL20072.1"/>
    <property type="molecule type" value="Genomic_DNA"/>
</dbReference>